<dbReference type="Gene3D" id="2.80.10.50">
    <property type="match status" value="2"/>
</dbReference>
<reference evidence="3 4" key="1">
    <citation type="journal article" date="2019" name="Nat. Ecol. Evol.">
        <title>Megaphylogeny resolves global patterns of mushroom evolution.</title>
        <authorList>
            <person name="Varga T."/>
            <person name="Krizsan K."/>
            <person name="Foldi C."/>
            <person name="Dima B."/>
            <person name="Sanchez-Garcia M."/>
            <person name="Sanchez-Ramirez S."/>
            <person name="Szollosi G.J."/>
            <person name="Szarkandi J.G."/>
            <person name="Papp V."/>
            <person name="Albert L."/>
            <person name="Andreopoulos W."/>
            <person name="Angelini C."/>
            <person name="Antonin V."/>
            <person name="Barry K.W."/>
            <person name="Bougher N.L."/>
            <person name="Buchanan P."/>
            <person name="Buyck B."/>
            <person name="Bense V."/>
            <person name="Catcheside P."/>
            <person name="Chovatia M."/>
            <person name="Cooper J."/>
            <person name="Damon W."/>
            <person name="Desjardin D."/>
            <person name="Finy P."/>
            <person name="Geml J."/>
            <person name="Haridas S."/>
            <person name="Hughes K."/>
            <person name="Justo A."/>
            <person name="Karasinski D."/>
            <person name="Kautmanova I."/>
            <person name="Kiss B."/>
            <person name="Kocsube S."/>
            <person name="Kotiranta H."/>
            <person name="LaButti K.M."/>
            <person name="Lechner B.E."/>
            <person name="Liimatainen K."/>
            <person name="Lipzen A."/>
            <person name="Lukacs Z."/>
            <person name="Mihaltcheva S."/>
            <person name="Morgado L.N."/>
            <person name="Niskanen T."/>
            <person name="Noordeloos M.E."/>
            <person name="Ohm R.A."/>
            <person name="Ortiz-Santana B."/>
            <person name="Ovrebo C."/>
            <person name="Racz N."/>
            <person name="Riley R."/>
            <person name="Savchenko A."/>
            <person name="Shiryaev A."/>
            <person name="Soop K."/>
            <person name="Spirin V."/>
            <person name="Szebenyi C."/>
            <person name="Tomsovsky M."/>
            <person name="Tulloss R.E."/>
            <person name="Uehling J."/>
            <person name="Grigoriev I.V."/>
            <person name="Vagvolgyi C."/>
            <person name="Papp T."/>
            <person name="Martin F.M."/>
            <person name="Miettinen O."/>
            <person name="Hibbett D.S."/>
            <person name="Nagy L.G."/>
        </authorList>
    </citation>
    <scope>NUCLEOTIDE SEQUENCE [LARGE SCALE GENOMIC DNA]</scope>
    <source>
        <strain evidence="3 4">FP101781</strain>
    </source>
</reference>
<dbReference type="OrthoDB" id="6770063at2759"/>
<dbReference type="AlphaFoldDB" id="A0A4Y7SHL2"/>
<keyword evidence="1" id="KW-0732">Signal</keyword>
<accession>A0A4Y7SHL2</accession>
<protein>
    <recommendedName>
        <fullName evidence="2">Ricin B lectin domain-containing protein</fullName>
    </recommendedName>
</protein>
<dbReference type="SUPFAM" id="SSF50370">
    <property type="entry name" value="Ricin B-like lectins"/>
    <property type="match status" value="1"/>
</dbReference>
<dbReference type="Proteomes" id="UP000298030">
    <property type="component" value="Unassembled WGS sequence"/>
</dbReference>
<evidence type="ECO:0000256" key="1">
    <source>
        <dbReference type="SAM" id="SignalP"/>
    </source>
</evidence>
<evidence type="ECO:0000313" key="4">
    <source>
        <dbReference type="Proteomes" id="UP000298030"/>
    </source>
</evidence>
<dbReference type="InterPro" id="IPR000772">
    <property type="entry name" value="Ricin_B_lectin"/>
</dbReference>
<feature type="chain" id="PRO_5021397063" description="Ricin B lectin domain-containing protein" evidence="1">
    <location>
        <begin position="21"/>
        <end position="312"/>
    </location>
</feature>
<feature type="domain" description="Ricin B lectin" evidence="2">
    <location>
        <begin position="180"/>
        <end position="312"/>
    </location>
</feature>
<name>A0A4Y7SHL2_COPMI</name>
<dbReference type="EMBL" id="QPFP01000133">
    <property type="protein sequence ID" value="TEB20693.1"/>
    <property type="molecule type" value="Genomic_DNA"/>
</dbReference>
<keyword evidence="4" id="KW-1185">Reference proteome</keyword>
<evidence type="ECO:0000313" key="3">
    <source>
        <dbReference type="EMBL" id="TEB20693.1"/>
    </source>
</evidence>
<evidence type="ECO:0000259" key="2">
    <source>
        <dbReference type="SMART" id="SM00458"/>
    </source>
</evidence>
<dbReference type="SMART" id="SM00458">
    <property type="entry name" value="RICIN"/>
    <property type="match status" value="1"/>
</dbReference>
<dbReference type="InterPro" id="IPR035992">
    <property type="entry name" value="Ricin_B-like_lectins"/>
</dbReference>
<comment type="caution">
    <text evidence="3">The sequence shown here is derived from an EMBL/GenBank/DDBJ whole genome shotgun (WGS) entry which is preliminary data.</text>
</comment>
<feature type="signal peptide" evidence="1">
    <location>
        <begin position="1"/>
        <end position="20"/>
    </location>
</feature>
<dbReference type="CDD" id="cd00161">
    <property type="entry name" value="beta-trefoil_Ricin-like"/>
    <property type="match status" value="1"/>
</dbReference>
<proteinExistence type="predicted"/>
<dbReference type="Pfam" id="PF00652">
    <property type="entry name" value="Ricin_B_lectin"/>
    <property type="match status" value="1"/>
</dbReference>
<dbReference type="PROSITE" id="PS50231">
    <property type="entry name" value="RICIN_B_LECTIN"/>
    <property type="match status" value="1"/>
</dbReference>
<gene>
    <name evidence="3" type="ORF">FA13DRAFT_1672228</name>
</gene>
<sequence length="312" mass="34407">MWRLLQPLLLLALTIWPLLANPLRETRQSVPYASQFIVRNSCPGPILLYIGETLESRIQPGGNVTKFSAPGFFFTDAVGGNPDGSGTTRAGFFDQGYYYIVRDGNGPINTGLRVEPLYRTPSAGFCVPIECNSPTCASGFSQPPTRFPPVNDAVAPTPPYYRCPFQNTTYAITFCPSGTWHGTRQIHPGNNVNKCLDVRGAVFENGTPAQIYDCNGTPAQDWYLNWGSTKVRLAGTNFCLDAGENPASGVGMKIWQCYDDLPAQQWYYTDDNRLAVEGKGQCLDLPNGVLTNSNQVQTWQCTDGNTNQVWMF</sequence>
<organism evidence="3 4">
    <name type="scientific">Coprinellus micaceus</name>
    <name type="common">Glistening ink-cap mushroom</name>
    <name type="synonym">Coprinus micaceus</name>
    <dbReference type="NCBI Taxonomy" id="71717"/>
    <lineage>
        <taxon>Eukaryota</taxon>
        <taxon>Fungi</taxon>
        <taxon>Dikarya</taxon>
        <taxon>Basidiomycota</taxon>
        <taxon>Agaricomycotina</taxon>
        <taxon>Agaricomycetes</taxon>
        <taxon>Agaricomycetidae</taxon>
        <taxon>Agaricales</taxon>
        <taxon>Agaricineae</taxon>
        <taxon>Psathyrellaceae</taxon>
        <taxon>Coprinellus</taxon>
    </lineage>
</organism>